<dbReference type="AlphaFoldDB" id="A0A174IKT4"/>
<dbReference type="Proteomes" id="UP000095544">
    <property type="component" value="Unassembled WGS sequence"/>
</dbReference>
<dbReference type="PANTHER" id="PTHR34351">
    <property type="entry name" value="SLR1927 PROTEIN-RELATED"/>
    <property type="match status" value="1"/>
</dbReference>
<feature type="domain" description="DUF58" evidence="1">
    <location>
        <begin position="199"/>
        <end position="241"/>
    </location>
</feature>
<dbReference type="InterPro" id="IPR002881">
    <property type="entry name" value="DUF58"/>
</dbReference>
<dbReference type="RefSeq" id="WP_025655113.1">
    <property type="nucleotide sequence ID" value="NZ_BAAACT010000154.1"/>
</dbReference>
<accession>A0A174IKT4</accession>
<dbReference type="PANTHER" id="PTHR34351:SF2">
    <property type="entry name" value="DUF58 DOMAIN-CONTAINING PROTEIN"/>
    <property type="match status" value="1"/>
</dbReference>
<sequence>MVKSRVLWAIWLLFTVCFCIMAGGTAGYLLIAVSVVLPLLAGLLTRLAASGLKAELTAESYSEKGAAASGQVIVTNTSFLPADRLLCRVSCENLLTGEVENTTLRMAAPGKMRAATEIEIKSRHSGRVRLTLRQLTLFDPFGLFRFRIRLGREISALTMFAPRTFSVETQIAYGENANLDSDEYSMKKAGYDPSETFAVREYQPGDRIRQIHWKLTEKFDSLMVRDYGLPIQNTILLLLETGRIKGTEKTDPSCLDALAEAILSVSQELISQQIVHTIGWQNHEENTFSSMEIETDEDLNIVLPGLLGAVPGEDEMSAAEHYLKTREQLEFAHVVLFTPQHRSALSFLADQCLLTEVLCEEGGAGYDRQDGISMIGTGPETMMEYLSYIEI</sequence>
<dbReference type="STRING" id="39482.ERS852491_03597"/>
<evidence type="ECO:0000259" key="1">
    <source>
        <dbReference type="Pfam" id="PF01882"/>
    </source>
</evidence>
<protein>
    <submittedName>
        <fullName evidence="2">Uncharacterized conserved protein (Some members contain a von Willebrand factor type A (VWA) domain)</fullName>
    </submittedName>
</protein>
<dbReference type="OrthoDB" id="9778037at2"/>
<name>A0A174IKT4_9FIRM</name>
<evidence type="ECO:0000313" key="2">
    <source>
        <dbReference type="EMBL" id="CUO87982.1"/>
    </source>
</evidence>
<proteinExistence type="predicted"/>
<dbReference type="EMBL" id="CYZU01000040">
    <property type="protein sequence ID" value="CUO87982.1"/>
    <property type="molecule type" value="Genomic_DNA"/>
</dbReference>
<dbReference type="GeneID" id="93333100"/>
<dbReference type="Pfam" id="PF01882">
    <property type="entry name" value="DUF58"/>
    <property type="match status" value="1"/>
</dbReference>
<gene>
    <name evidence="2" type="ORF">ERS852491_03597</name>
</gene>
<reference evidence="2 3" key="1">
    <citation type="submission" date="2015-09" db="EMBL/GenBank/DDBJ databases">
        <authorList>
            <consortium name="Pathogen Informatics"/>
        </authorList>
    </citation>
    <scope>NUCLEOTIDE SEQUENCE [LARGE SCALE GENOMIC DNA]</scope>
    <source>
        <strain evidence="2 3">2789STDY5834876</strain>
    </source>
</reference>
<evidence type="ECO:0000313" key="3">
    <source>
        <dbReference type="Proteomes" id="UP000095544"/>
    </source>
</evidence>
<organism evidence="2 3">
    <name type="scientific">Faecalicatena contorta</name>
    <dbReference type="NCBI Taxonomy" id="39482"/>
    <lineage>
        <taxon>Bacteria</taxon>
        <taxon>Bacillati</taxon>
        <taxon>Bacillota</taxon>
        <taxon>Clostridia</taxon>
        <taxon>Lachnospirales</taxon>
        <taxon>Lachnospiraceae</taxon>
        <taxon>Faecalicatena</taxon>
    </lineage>
</organism>